<dbReference type="GO" id="GO:0043531">
    <property type="term" value="F:ADP binding"/>
    <property type="evidence" value="ECO:0007669"/>
    <property type="project" value="InterPro"/>
</dbReference>
<dbReference type="Gene3D" id="3.40.50.300">
    <property type="entry name" value="P-loop containing nucleotide triphosphate hydrolases"/>
    <property type="match status" value="1"/>
</dbReference>
<evidence type="ECO:0000313" key="12">
    <source>
        <dbReference type="Proteomes" id="UP000604825"/>
    </source>
</evidence>
<evidence type="ECO:0000256" key="2">
    <source>
        <dbReference type="ARBA" id="ARBA00022614"/>
    </source>
</evidence>
<dbReference type="InterPro" id="IPR041118">
    <property type="entry name" value="Rx_N"/>
</dbReference>
<evidence type="ECO:0000256" key="4">
    <source>
        <dbReference type="ARBA" id="ARBA00022741"/>
    </source>
</evidence>
<feature type="domain" description="Disease resistance protein winged helix" evidence="9">
    <location>
        <begin position="351"/>
        <end position="400"/>
    </location>
</feature>
<dbReference type="SUPFAM" id="SSF52058">
    <property type="entry name" value="L domain-like"/>
    <property type="match status" value="1"/>
</dbReference>
<dbReference type="Pfam" id="PF00931">
    <property type="entry name" value="NB-ARC"/>
    <property type="match status" value="1"/>
</dbReference>
<reference evidence="11" key="1">
    <citation type="submission" date="2020-10" db="EMBL/GenBank/DDBJ databases">
        <authorList>
            <person name="Han B."/>
            <person name="Lu T."/>
            <person name="Zhao Q."/>
            <person name="Huang X."/>
            <person name="Zhao Y."/>
        </authorList>
    </citation>
    <scope>NUCLEOTIDE SEQUENCE</scope>
</reference>
<keyword evidence="3" id="KW-0677">Repeat</keyword>
<comment type="similarity">
    <text evidence="1">Belongs to the disease resistance NB-LRR family.</text>
</comment>
<dbReference type="Pfam" id="PF23598">
    <property type="entry name" value="LRR_14"/>
    <property type="match status" value="1"/>
</dbReference>
<dbReference type="Gene3D" id="3.80.10.10">
    <property type="entry name" value="Ribonuclease Inhibitor"/>
    <property type="match status" value="1"/>
</dbReference>
<feature type="domain" description="Disease resistance R13L4/SHOC-2-like LRR" evidence="10">
    <location>
        <begin position="545"/>
        <end position="746"/>
    </location>
</feature>
<feature type="domain" description="NB-ARC" evidence="7">
    <location>
        <begin position="186"/>
        <end position="343"/>
    </location>
</feature>
<evidence type="ECO:0000256" key="5">
    <source>
        <dbReference type="ARBA" id="ARBA00022821"/>
    </source>
</evidence>
<dbReference type="GO" id="GO:0051707">
    <property type="term" value="P:response to other organism"/>
    <property type="evidence" value="ECO:0007669"/>
    <property type="project" value="UniProtKB-ARBA"/>
</dbReference>
<dbReference type="InterPro" id="IPR002182">
    <property type="entry name" value="NB-ARC"/>
</dbReference>
<dbReference type="Pfam" id="PF23559">
    <property type="entry name" value="WHD_DRP"/>
    <property type="match status" value="1"/>
</dbReference>
<dbReference type="SUPFAM" id="SSF52540">
    <property type="entry name" value="P-loop containing nucleoside triphosphate hydrolases"/>
    <property type="match status" value="1"/>
</dbReference>
<evidence type="ECO:0000259" key="7">
    <source>
        <dbReference type="Pfam" id="PF00931"/>
    </source>
</evidence>
<evidence type="ECO:0000256" key="1">
    <source>
        <dbReference type="ARBA" id="ARBA00008894"/>
    </source>
</evidence>
<protein>
    <submittedName>
        <fullName evidence="11">Uncharacterized protein</fullName>
    </submittedName>
</protein>
<dbReference type="OrthoDB" id="681638at2759"/>
<dbReference type="Pfam" id="PF18052">
    <property type="entry name" value="Rx_N"/>
    <property type="match status" value="1"/>
</dbReference>
<feature type="domain" description="Disease resistance N-terminal" evidence="8">
    <location>
        <begin position="7"/>
        <end position="94"/>
    </location>
</feature>
<keyword evidence="2" id="KW-0433">Leucine-rich repeat</keyword>
<dbReference type="Proteomes" id="UP000604825">
    <property type="component" value="Unassembled WGS sequence"/>
</dbReference>
<dbReference type="InterPro" id="IPR038005">
    <property type="entry name" value="RX-like_CC"/>
</dbReference>
<dbReference type="InterPro" id="IPR032675">
    <property type="entry name" value="LRR_dom_sf"/>
</dbReference>
<sequence length="757" mass="85901">MDIAMGVMNTLLPKLAKLMVGEYKLQKSVKGEIKELEDELISMTTALHKVAEVPPDQLDEQVKIWASYVRELSYDIEDEVDTFMLHDKEHEHTSPFRLEGLIGKAADLYKKAKTNHKIYNVIKDIKDQVKKVAERRDRYKIDNIAARLAMVAVDPRLEGMYRKATELVGIGQPKKELAKRLLEQIHSSTWRQQSNIVSIVGFGGLGKTTLANSLLQDLKAKFDFHIFVSVTLNPDIRKIFKNILLQLDEKKYSHLDEGWEVNQLIDKIIEFLQNRRCLCVIDDLWKESAWDAIKLAFPGGHPESKITTCNKTVAEHVGGGVYELKPLSDFGSRKLFNKRIFDTDEEMQQPAGTSLEEIGENYFSELINRSLIQAVEEPLIFKRDGLVHSCQVHDMVHELINQLSAEEAFVTTLLLDGQQVGTSTPAMQQQKIRRLSLRNSNKSYGSPDEAMEKLCKVRSLDIFGKVESIPPLSSFLVLRVLQVDDCSGLDNNHVNDLGKLRLLRFLRLHGLNVTKLPESIGELESLETLDIRGSMISLPLSFGKLVTEIGKLRQLKVLGLSIFLDNFDTKNELIFKCLQMCPSIQVLFLEASTGEYPLDFMEQVPCGLQRFVSNGLFMMTSPRWINPSLSRLTAVTIGLHHVDVQPEHLDNLAGLPSLRFLRLYALHCSQNQEMLICPSGASAFPCLTELQFECPLMFLKFQHGAMRKLQRLQLSFDAMWTNRHFATNFDYGLENVPSLRHVAVQLIPDLCKIKGAD</sequence>
<gene>
    <name evidence="11" type="ORF">NCGR_LOCUS18071</name>
</gene>
<proteinExistence type="inferred from homology"/>
<keyword evidence="12" id="KW-1185">Reference proteome</keyword>
<evidence type="ECO:0000256" key="3">
    <source>
        <dbReference type="ARBA" id="ARBA00022737"/>
    </source>
</evidence>
<dbReference type="Gene3D" id="1.20.5.4130">
    <property type="match status" value="1"/>
</dbReference>
<dbReference type="PRINTS" id="PR00364">
    <property type="entry name" value="DISEASERSIST"/>
</dbReference>
<dbReference type="GO" id="GO:0006952">
    <property type="term" value="P:defense response"/>
    <property type="evidence" value="ECO:0007669"/>
    <property type="project" value="UniProtKB-KW"/>
</dbReference>
<comment type="caution">
    <text evidence="11">The sequence shown here is derived from an EMBL/GenBank/DDBJ whole genome shotgun (WGS) entry which is preliminary data.</text>
</comment>
<evidence type="ECO:0000259" key="9">
    <source>
        <dbReference type="Pfam" id="PF23559"/>
    </source>
</evidence>
<keyword evidence="4" id="KW-0547">Nucleotide-binding</keyword>
<dbReference type="InterPro" id="IPR055414">
    <property type="entry name" value="LRR_R13L4/SHOC2-like"/>
</dbReference>
<evidence type="ECO:0000259" key="10">
    <source>
        <dbReference type="Pfam" id="PF23598"/>
    </source>
</evidence>
<accession>A0A811NQF2</accession>
<name>A0A811NQF2_9POAL</name>
<dbReference type="PANTHER" id="PTHR19338:SF75">
    <property type="entry name" value="OS08G0170100 PROTEIN"/>
    <property type="match status" value="1"/>
</dbReference>
<dbReference type="InterPro" id="IPR027417">
    <property type="entry name" value="P-loop_NTPase"/>
</dbReference>
<dbReference type="AlphaFoldDB" id="A0A811NQF2"/>
<evidence type="ECO:0000313" key="11">
    <source>
        <dbReference type="EMBL" id="CAD6226199.1"/>
    </source>
</evidence>
<dbReference type="PANTHER" id="PTHR19338">
    <property type="entry name" value="TRANSLOCASE OF INNER MITOCHONDRIAL MEMBRANE 13 HOMOLOG"/>
    <property type="match status" value="1"/>
</dbReference>
<organism evidence="11 12">
    <name type="scientific">Miscanthus lutarioriparius</name>
    <dbReference type="NCBI Taxonomy" id="422564"/>
    <lineage>
        <taxon>Eukaryota</taxon>
        <taxon>Viridiplantae</taxon>
        <taxon>Streptophyta</taxon>
        <taxon>Embryophyta</taxon>
        <taxon>Tracheophyta</taxon>
        <taxon>Spermatophyta</taxon>
        <taxon>Magnoliopsida</taxon>
        <taxon>Liliopsida</taxon>
        <taxon>Poales</taxon>
        <taxon>Poaceae</taxon>
        <taxon>PACMAD clade</taxon>
        <taxon>Panicoideae</taxon>
        <taxon>Andropogonodae</taxon>
        <taxon>Andropogoneae</taxon>
        <taxon>Saccharinae</taxon>
        <taxon>Miscanthus</taxon>
    </lineage>
</organism>
<evidence type="ECO:0000256" key="6">
    <source>
        <dbReference type="ARBA" id="ARBA00023054"/>
    </source>
</evidence>
<keyword evidence="6" id="KW-0175">Coiled coil</keyword>
<evidence type="ECO:0000259" key="8">
    <source>
        <dbReference type="Pfam" id="PF18052"/>
    </source>
</evidence>
<keyword evidence="5" id="KW-0611">Plant defense</keyword>
<dbReference type="CDD" id="cd14798">
    <property type="entry name" value="RX-CC_like"/>
    <property type="match status" value="1"/>
</dbReference>
<dbReference type="EMBL" id="CAJGYO010000004">
    <property type="protein sequence ID" value="CAD6226199.1"/>
    <property type="molecule type" value="Genomic_DNA"/>
</dbReference>
<dbReference type="InterPro" id="IPR058922">
    <property type="entry name" value="WHD_DRP"/>
</dbReference>